<gene>
    <name evidence="1" type="ORF">SAMN05421580_105182</name>
</gene>
<organism evidence="1 2">
    <name type="scientific">Rhodobacter aestuarii</name>
    <dbReference type="NCBI Taxonomy" id="453582"/>
    <lineage>
        <taxon>Bacteria</taxon>
        <taxon>Pseudomonadati</taxon>
        <taxon>Pseudomonadota</taxon>
        <taxon>Alphaproteobacteria</taxon>
        <taxon>Rhodobacterales</taxon>
        <taxon>Rhodobacter group</taxon>
        <taxon>Rhodobacter</taxon>
    </lineage>
</organism>
<dbReference type="EMBL" id="FTOG01000005">
    <property type="protein sequence ID" value="SIS82302.1"/>
    <property type="molecule type" value="Genomic_DNA"/>
</dbReference>
<name>A0A1N7M8C2_9RHOB</name>
<proteinExistence type="predicted"/>
<sequence>MAKNAFTLDDQALFRQLTNLERAQLPFAGARALNDTAADALKHMQDRMEVVFDRPTRWTKNAFMVWRAKTSNLEAQVKERPSMGRRHYLKVQEAGGQRPSTGVEGLLKTHLAYDGIIAAVVPAAKARLDSYGNWSSGERNQVLSALSAQRDRTANTTKASGKRAKARASYFVEGTGIYRRKADGEVNRVLHILDALPSYSPQLGFYEGVAEIWRYRLPVHLDRRLAEAVRTAR</sequence>
<keyword evidence="2" id="KW-1185">Reference proteome</keyword>
<accession>A0A1N7M8C2</accession>
<dbReference type="Proteomes" id="UP000186221">
    <property type="component" value="Unassembled WGS sequence"/>
</dbReference>
<evidence type="ECO:0000313" key="2">
    <source>
        <dbReference type="Proteomes" id="UP000186221"/>
    </source>
</evidence>
<dbReference type="STRING" id="453582.SAMN05421580_105182"/>
<evidence type="ECO:0000313" key="1">
    <source>
        <dbReference type="EMBL" id="SIS82302.1"/>
    </source>
</evidence>
<protein>
    <submittedName>
        <fullName evidence="1">Uncharacterized protein</fullName>
    </submittedName>
</protein>
<dbReference type="RefSeq" id="WP_083952066.1">
    <property type="nucleotide sequence ID" value="NZ_FTOG01000005.1"/>
</dbReference>
<dbReference type="AlphaFoldDB" id="A0A1N7M8C2"/>
<reference evidence="2" key="1">
    <citation type="submission" date="2017-01" db="EMBL/GenBank/DDBJ databases">
        <authorList>
            <person name="Varghese N."/>
            <person name="Submissions S."/>
        </authorList>
    </citation>
    <scope>NUCLEOTIDE SEQUENCE [LARGE SCALE GENOMIC DNA]</scope>
    <source>
        <strain evidence="2">DSM 19945</strain>
    </source>
</reference>